<organism evidence="1 2">
    <name type="scientific">Acacia crassicarpa</name>
    <name type="common">northern wattle</name>
    <dbReference type="NCBI Taxonomy" id="499986"/>
    <lineage>
        <taxon>Eukaryota</taxon>
        <taxon>Viridiplantae</taxon>
        <taxon>Streptophyta</taxon>
        <taxon>Embryophyta</taxon>
        <taxon>Tracheophyta</taxon>
        <taxon>Spermatophyta</taxon>
        <taxon>Magnoliopsida</taxon>
        <taxon>eudicotyledons</taxon>
        <taxon>Gunneridae</taxon>
        <taxon>Pentapetalae</taxon>
        <taxon>rosids</taxon>
        <taxon>fabids</taxon>
        <taxon>Fabales</taxon>
        <taxon>Fabaceae</taxon>
        <taxon>Caesalpinioideae</taxon>
        <taxon>mimosoid clade</taxon>
        <taxon>Acacieae</taxon>
        <taxon>Acacia</taxon>
    </lineage>
</organism>
<name>A0AAE1KA27_9FABA</name>
<comment type="caution">
    <text evidence="1">The sequence shown here is derived from an EMBL/GenBank/DDBJ whole genome shotgun (WGS) entry which is preliminary data.</text>
</comment>
<sequence length="124" mass="14488">MNSEEEYFVQWLKMRGELVAQLVCLVVQYVVTMDKEPSQMSQIIEKMDVIAAVLSEANQLFRERYVPQISGKETLKLIQDCECDEEKIPKIYCFLMNDVAKLKTVIECPSRLRKQVIMKMVFDS</sequence>
<accession>A0AAE1KA27</accession>
<keyword evidence="2" id="KW-1185">Reference proteome</keyword>
<dbReference type="Proteomes" id="UP001293593">
    <property type="component" value="Unassembled WGS sequence"/>
</dbReference>
<reference evidence="1" key="1">
    <citation type="submission" date="2023-10" db="EMBL/GenBank/DDBJ databases">
        <title>Chromosome-level genome of the transformable northern wattle, Acacia crassicarpa.</title>
        <authorList>
            <person name="Massaro I."/>
            <person name="Sinha N.R."/>
            <person name="Poethig S."/>
            <person name="Leichty A.R."/>
        </authorList>
    </citation>
    <scope>NUCLEOTIDE SEQUENCE</scope>
    <source>
        <strain evidence="1">Acra3RX</strain>
        <tissue evidence="1">Leaf</tissue>
    </source>
</reference>
<protein>
    <submittedName>
        <fullName evidence="1">Uncharacterized protein</fullName>
    </submittedName>
</protein>
<dbReference type="EMBL" id="JAWXYG010000007">
    <property type="protein sequence ID" value="KAK4268085.1"/>
    <property type="molecule type" value="Genomic_DNA"/>
</dbReference>
<evidence type="ECO:0000313" key="1">
    <source>
        <dbReference type="EMBL" id="KAK4268085.1"/>
    </source>
</evidence>
<dbReference type="AlphaFoldDB" id="A0AAE1KA27"/>
<gene>
    <name evidence="1" type="ORF">QN277_024789</name>
</gene>
<evidence type="ECO:0000313" key="2">
    <source>
        <dbReference type="Proteomes" id="UP001293593"/>
    </source>
</evidence>
<proteinExistence type="predicted"/>